<dbReference type="KEGG" id="vg:29066077"/>
<evidence type="ECO:0000313" key="2">
    <source>
        <dbReference type="Proteomes" id="UP000204087"/>
    </source>
</evidence>
<name>A0A1B1PEA8_9CAUD</name>
<gene>
    <name evidence="1" type="ORF">PP16_gp07</name>
</gene>
<keyword evidence="2" id="KW-1185">Reference proteome</keyword>
<protein>
    <submittedName>
        <fullName evidence="1">Uncharacterized protein</fullName>
    </submittedName>
</protein>
<organism evidence="1 2">
    <name type="scientific">Pectobacterium phage PP16</name>
    <dbReference type="NCBI Taxonomy" id="1873958"/>
    <lineage>
        <taxon>Viruses</taxon>
        <taxon>Duplodnaviria</taxon>
        <taxon>Heunggongvirae</taxon>
        <taxon>Uroviricota</taxon>
        <taxon>Caudoviricetes</taxon>
        <taxon>Autographivirales</taxon>
        <taxon>Autoscriptoviridae</taxon>
        <taxon>Corkvirinae</taxon>
        <taxon>Kotilavirus</taxon>
        <taxon>Kotilavirus PP16</taxon>
    </lineage>
</organism>
<dbReference type="GeneID" id="29066077"/>
<evidence type="ECO:0000313" key="1">
    <source>
        <dbReference type="EMBL" id="ANT45307.1"/>
    </source>
</evidence>
<proteinExistence type="predicted"/>
<accession>A0A1B1PEA8</accession>
<reference evidence="1" key="1">
    <citation type="submission" date="2016-05" db="EMBL/GenBank/DDBJ databases">
        <authorList>
            <person name="Shneider M.M."/>
            <person name="Kabanova A.P."/>
            <person name="Vo T.N.H."/>
            <person name="Samarov N.I."/>
            <person name="Miroshnikov K.K."/>
            <person name="Korzhenkov A.A."/>
            <person name="Karandashov V.E."/>
            <person name="Toschakov S.V."/>
            <person name="Ignatov A.N."/>
            <person name="Miroshnikov K.A."/>
        </authorList>
    </citation>
    <scope>NUCLEOTIDE SEQUENCE [LARGE SCALE GENOMIC DNA]</scope>
</reference>
<dbReference type="EMBL" id="KX278418">
    <property type="protein sequence ID" value="ANT45307.1"/>
    <property type="molecule type" value="Genomic_DNA"/>
</dbReference>
<sequence length="84" mass="9173">MPIIKPVIALDKHTNPALVAGEVFRILHAEGSYASYVGTYFVPVAGGDNTIQYLGTTALGAGYDSRDVLRRYKVKYQAVNLQEV</sequence>
<dbReference type="Proteomes" id="UP000204087">
    <property type="component" value="Segment"/>
</dbReference>
<dbReference type="RefSeq" id="YP_009286778.1">
    <property type="nucleotide sequence ID" value="NC_031068.2"/>
</dbReference>